<dbReference type="AlphaFoldDB" id="A0A8J8PBE2"/>
<dbReference type="Pfam" id="PF09479">
    <property type="entry name" value="Flg_new"/>
    <property type="match status" value="7"/>
</dbReference>
<dbReference type="InterPro" id="IPR042229">
    <property type="entry name" value="Listeria/Bacterioides_rpt_sf"/>
</dbReference>
<comment type="subcellular location">
    <subcellularLocation>
        <location evidence="1">Cell envelope</location>
    </subcellularLocation>
</comment>
<dbReference type="Proteomes" id="UP000752814">
    <property type="component" value="Unassembled WGS sequence"/>
</dbReference>
<organism evidence="2 3">
    <name type="scientific">Candidatus Methanomassiliicoccus intestinalis</name>
    <dbReference type="NCBI Taxonomy" id="1406512"/>
    <lineage>
        <taxon>Archaea</taxon>
        <taxon>Methanobacteriati</taxon>
        <taxon>Thermoplasmatota</taxon>
        <taxon>Thermoplasmata</taxon>
        <taxon>Methanomassiliicoccales</taxon>
        <taxon>Methanomassiliicoccaceae</taxon>
        <taxon>Methanomassiliicoccus</taxon>
    </lineage>
</organism>
<proteinExistence type="predicted"/>
<gene>
    <name evidence="2" type="ORF">A3207_03560</name>
</gene>
<evidence type="ECO:0000313" key="2">
    <source>
        <dbReference type="EMBL" id="TQS83029.1"/>
    </source>
</evidence>
<dbReference type="EMBL" id="LVVT01000014">
    <property type="protein sequence ID" value="TQS83029.1"/>
    <property type="molecule type" value="Genomic_DNA"/>
</dbReference>
<dbReference type="InterPro" id="IPR013378">
    <property type="entry name" value="InlB-like_B-rpt"/>
</dbReference>
<reference evidence="2" key="1">
    <citation type="submission" date="2016-03" db="EMBL/GenBank/DDBJ databases">
        <authorList>
            <person name="Borrel G."/>
            <person name="Mccann A."/>
            <person name="O'Toole P.W."/>
        </authorList>
    </citation>
    <scope>NUCLEOTIDE SEQUENCE</scope>
    <source>
        <strain evidence="2">183</strain>
    </source>
</reference>
<evidence type="ECO:0000256" key="1">
    <source>
        <dbReference type="ARBA" id="ARBA00004196"/>
    </source>
</evidence>
<sequence length="1064" mass="118527">MTLYAVWQINQYTITFESNDGSPVKNITEDYGSEITKPTDPTKTGYTFGGWFTDNGTFNNEYSFTTIPAKNITLYAKWTAKSYNVTFHCNNGIDNTTTSVEFDNLVAEPKNVSRLGYTLDGWYSDESFTTIWDFNADKMPAENIDLYAKWTLITYKISFNLAGGPGSIQDMDYTVEISITLPTPTREGYVFMGWYENDGKFEYIMGQTLGNHSLVAKWTAENYTITYMDGDSELTAESGWPITYTSERATDLPASATKTGYKFAGWYTNADCSGDPVTSIPAQSTGDKVFYAKWTPITYTVIFDANGGTGSMSNQTFTYDEAKSLSENTFTKDYHSFIGWSLVADGDVKYGNSETVSGLIAEENGQVRLYAVWTPTKYKITYDLDGGINNPENISEYTYETETISILPPSKEGYTIKNWTRILPDGTEKSSKGEAVVITNKGTYLQCRELGGRIDFGDLHLIANYTINQYTITFNSNGGSEVSAVTQDYNTPVTKPDNPTKTGYTFAGWYKDNNTFHEKWDFNTDKVPAENITLYARWATGTNTITLPHDPVSGCDFTAKAVSGYDENNVYSGDDFRFTVTFTTSLGNYIPVIFWGSNTIIGPDSQTGLTYEYTIPNVTGSISLTLELADTTALKNLVSSSSSSDYKLSFDGNWTLTVSISNPNADASELISSISNAISVADLPINRTDSVKDTKMPLLQYLPDDATLWENNLAEYIVYAGGYKIVFKQDADAIEEAKIQYLAEIAQIVRLLRENPTYYPFMGYVDETLSTSVGIEKLPDGSDQKYLEIAVLRFFINDIDDSDTDDPNTPFELGIMGALSSNVPTLLAIIGHGDLQYGSYAATTDFSNTDPVKFGQKLVDANGNLNYAYAAGLYSVALDLLNQMNIPLKTIYAPLSDCFDENNQGFGGYANQYCTSETNGIRYTDAYHLRFTHYYTDDSYEKDDSGKFTVPVTDPIRVKNLHEITSDEDVLLKYTGPKNVLMDYTFEIVKALNDNTPLPDEVINSIYSYEFSRFMKGEVIVIDETSGYSQNNLTITSTDGSDVQWYNDHSFIMPEGDVTITINQ</sequence>
<evidence type="ECO:0000313" key="3">
    <source>
        <dbReference type="Proteomes" id="UP000752814"/>
    </source>
</evidence>
<dbReference type="NCBIfam" id="TIGR02543">
    <property type="entry name" value="List_Bact_rpt"/>
    <property type="match status" value="5"/>
</dbReference>
<evidence type="ECO:0008006" key="4">
    <source>
        <dbReference type="Google" id="ProtNLM"/>
    </source>
</evidence>
<dbReference type="Gene3D" id="2.60.40.4270">
    <property type="entry name" value="Listeria-Bacteroides repeat domain"/>
    <property type="match status" value="7"/>
</dbReference>
<comment type="caution">
    <text evidence="2">The sequence shown here is derived from an EMBL/GenBank/DDBJ whole genome shotgun (WGS) entry which is preliminary data.</text>
</comment>
<name>A0A8J8PBE2_9ARCH</name>
<protein>
    <recommendedName>
        <fullName evidence="4">Internalin-A</fullName>
    </recommendedName>
</protein>
<accession>A0A8J8PBE2</accession>